<dbReference type="InterPro" id="IPR039420">
    <property type="entry name" value="WalR-like"/>
</dbReference>
<dbReference type="SMART" id="SM00421">
    <property type="entry name" value="HTH_LUXR"/>
    <property type="match status" value="1"/>
</dbReference>
<dbReference type="Gene3D" id="1.10.10.10">
    <property type="entry name" value="Winged helix-like DNA-binding domain superfamily/Winged helix DNA-binding domain"/>
    <property type="match status" value="1"/>
</dbReference>
<sequence length="526" mass="56859">MSSADQSDAMVNGDDLREFATTAYMTGREDTYLDLMGRAFDADTEAGVRLKAARTAFWIGLTLMFRGEHGRGGGWLARAGHLVEESEKDCAEAGYLLLPRVEMSFGAGDNDAAVDFAAQALAIGERHGDEDLSALARHLVGRAQLALGDMHKGLSSLDETMVATTEGRLSPIVTGLIYCSVIEACQRYQIVRRASEWTEALSSWCARQPELVAFTGRCLIHRSEILLFDGRWPEAEVEASAAIRRLAEGSAAHHAGPAHYQQGELHRLRGEYHAADESYRAASALGFDPQPGLALMRLREGAGRSSAAAIKRALAAADAPTKRMRLLGAAFEIAHGLQQLDEARAFHDEMKTLANTYRSDAVTALLAEMQGDLAATDNDPEQAVKCYAQSAGLWRDLACPYRLARVRLRSASTCAALGDVEGAVAEARAAREGFASLGAEPEQQDAETFIRKHTRSRGAILTRRQTEVLGLVARGLTNREIAKRLGLSERTVDHHVSDILTRIDAPTRAAAAAYAVSFGLVDKPTG</sequence>
<evidence type="ECO:0000259" key="2">
    <source>
        <dbReference type="PROSITE" id="PS50043"/>
    </source>
</evidence>
<evidence type="ECO:0000256" key="1">
    <source>
        <dbReference type="ARBA" id="ARBA00023125"/>
    </source>
</evidence>
<dbReference type="SUPFAM" id="SSF48452">
    <property type="entry name" value="TPR-like"/>
    <property type="match status" value="2"/>
</dbReference>
<dbReference type="Pfam" id="PF00196">
    <property type="entry name" value="GerE"/>
    <property type="match status" value="1"/>
</dbReference>
<keyword evidence="1" id="KW-0238">DNA-binding</keyword>
<dbReference type="CDD" id="cd06170">
    <property type="entry name" value="LuxR_C_like"/>
    <property type="match status" value="1"/>
</dbReference>
<proteinExistence type="predicted"/>
<evidence type="ECO:0000313" key="3">
    <source>
        <dbReference type="EMBL" id="SDB20346.1"/>
    </source>
</evidence>
<dbReference type="GO" id="GO:0003677">
    <property type="term" value="F:DNA binding"/>
    <property type="evidence" value="ECO:0007669"/>
    <property type="project" value="UniProtKB-KW"/>
</dbReference>
<dbReference type="Proteomes" id="UP000199071">
    <property type="component" value="Unassembled WGS sequence"/>
</dbReference>
<dbReference type="STRING" id="665467.SAMN02982931_01486"/>
<dbReference type="AlphaFoldDB" id="A0A1G6BIB6"/>
<dbReference type="PROSITE" id="PS50043">
    <property type="entry name" value="HTH_LUXR_2"/>
    <property type="match status" value="1"/>
</dbReference>
<keyword evidence="4" id="KW-1185">Reference proteome</keyword>
<dbReference type="InterPro" id="IPR036388">
    <property type="entry name" value="WH-like_DNA-bd_sf"/>
</dbReference>
<dbReference type="EMBL" id="FMXQ01000003">
    <property type="protein sequence ID" value="SDB20346.1"/>
    <property type="molecule type" value="Genomic_DNA"/>
</dbReference>
<dbReference type="InterPro" id="IPR000792">
    <property type="entry name" value="Tscrpt_reg_LuxR_C"/>
</dbReference>
<protein>
    <submittedName>
        <fullName evidence="3">Regulatory protein, luxR family</fullName>
    </submittedName>
</protein>
<organism evidence="3 4">
    <name type="scientific">Bauldia litoralis</name>
    <dbReference type="NCBI Taxonomy" id="665467"/>
    <lineage>
        <taxon>Bacteria</taxon>
        <taxon>Pseudomonadati</taxon>
        <taxon>Pseudomonadota</taxon>
        <taxon>Alphaproteobacteria</taxon>
        <taxon>Hyphomicrobiales</taxon>
        <taxon>Kaistiaceae</taxon>
        <taxon>Bauldia</taxon>
    </lineage>
</organism>
<dbReference type="GO" id="GO:0006355">
    <property type="term" value="P:regulation of DNA-templated transcription"/>
    <property type="evidence" value="ECO:0007669"/>
    <property type="project" value="InterPro"/>
</dbReference>
<dbReference type="RefSeq" id="WP_175478333.1">
    <property type="nucleotide sequence ID" value="NZ_FMXQ01000003.1"/>
</dbReference>
<gene>
    <name evidence="3" type="ORF">SAMN02982931_01486</name>
</gene>
<name>A0A1G6BIB6_9HYPH</name>
<reference evidence="3 4" key="1">
    <citation type="submission" date="2016-10" db="EMBL/GenBank/DDBJ databases">
        <authorList>
            <person name="de Groot N.N."/>
        </authorList>
    </citation>
    <scope>NUCLEOTIDE SEQUENCE [LARGE SCALE GENOMIC DNA]</scope>
    <source>
        <strain evidence="3 4">ATCC 35022</strain>
    </source>
</reference>
<evidence type="ECO:0000313" key="4">
    <source>
        <dbReference type="Proteomes" id="UP000199071"/>
    </source>
</evidence>
<accession>A0A1G6BIB6</accession>
<dbReference type="InterPro" id="IPR016032">
    <property type="entry name" value="Sig_transdc_resp-reg_C-effctor"/>
</dbReference>
<dbReference type="Gene3D" id="1.25.40.10">
    <property type="entry name" value="Tetratricopeptide repeat domain"/>
    <property type="match status" value="1"/>
</dbReference>
<dbReference type="PANTHER" id="PTHR43214">
    <property type="entry name" value="TWO-COMPONENT RESPONSE REGULATOR"/>
    <property type="match status" value="1"/>
</dbReference>
<dbReference type="SUPFAM" id="SSF46894">
    <property type="entry name" value="C-terminal effector domain of the bipartite response regulators"/>
    <property type="match status" value="1"/>
</dbReference>
<dbReference type="InterPro" id="IPR011990">
    <property type="entry name" value="TPR-like_helical_dom_sf"/>
</dbReference>
<dbReference type="PRINTS" id="PR00038">
    <property type="entry name" value="HTHLUXR"/>
</dbReference>
<feature type="domain" description="HTH luxR-type" evidence="2">
    <location>
        <begin position="454"/>
        <end position="519"/>
    </location>
</feature>